<evidence type="ECO:0000256" key="4">
    <source>
        <dbReference type="ARBA" id="ARBA00021898"/>
    </source>
</evidence>
<dbReference type="CDD" id="cd17908">
    <property type="entry name" value="FliM"/>
    <property type="match status" value="1"/>
</dbReference>
<reference evidence="12 13" key="1">
    <citation type="journal article" date="2009" name="Stand. Genomic Sci.">
        <title>Complete genome sequence of Jonesia denitrificans type strain (Prevot 55134).</title>
        <authorList>
            <person name="Pukall R."/>
            <person name="Gehrich-Schroter G."/>
            <person name="Lapidus A."/>
            <person name="Nolan M."/>
            <person name="Glavina Del Rio T."/>
            <person name="Lucas S."/>
            <person name="Chen F."/>
            <person name="Tice H."/>
            <person name="Pitluck S."/>
            <person name="Cheng J.F."/>
            <person name="Copeland A."/>
            <person name="Saunders E."/>
            <person name="Brettin T."/>
            <person name="Detter J.C."/>
            <person name="Bruce D."/>
            <person name="Goodwin L."/>
            <person name="Pati A."/>
            <person name="Ivanova N."/>
            <person name="Mavromatis K."/>
            <person name="Ovchinnikova G."/>
            <person name="Chen A."/>
            <person name="Palaniappan K."/>
            <person name="Land M."/>
            <person name="Hauser L."/>
            <person name="Chang Y.J."/>
            <person name="Jeffries C.D."/>
            <person name="Chain P."/>
            <person name="Goker M."/>
            <person name="Bristow J."/>
            <person name="Eisen J.A."/>
            <person name="Markowitz V."/>
            <person name="Hugenholtz P."/>
            <person name="Kyrpides N.C."/>
            <person name="Klenk H.P."/>
            <person name="Han C."/>
        </authorList>
    </citation>
    <scope>NUCLEOTIDE SEQUENCE [LARGE SCALE GENOMIC DNA]</scope>
    <source>
        <strain evidence="13">ATCC 14870 / DSM 20603 / BCRC 15368 / CIP 55.134 / JCM 11481 / NBRC 15587 / NCTC 10816 / Prevot 55134</strain>
    </source>
</reference>
<keyword evidence="8" id="KW-0472">Membrane</keyword>
<dbReference type="PANTHER" id="PTHR30034:SF6">
    <property type="entry name" value="YOP PROTEINS TRANSLOCATION PROTEIN Q"/>
    <property type="match status" value="1"/>
</dbReference>
<dbReference type="SUPFAM" id="SSF101801">
    <property type="entry name" value="Surface presentation of antigens (SPOA)"/>
    <property type="match status" value="1"/>
</dbReference>
<comment type="subcellular location">
    <subcellularLocation>
        <location evidence="1">Bacterial flagellum basal body</location>
    </subcellularLocation>
    <subcellularLocation>
        <location evidence="2">Cell membrane</location>
        <topology evidence="2">Peripheral membrane protein</topology>
    </subcellularLocation>
</comment>
<dbReference type="GO" id="GO:0003774">
    <property type="term" value="F:cytoskeletal motor activity"/>
    <property type="evidence" value="ECO:0007669"/>
    <property type="project" value="InterPro"/>
</dbReference>
<dbReference type="KEGG" id="jde:Jden_2014"/>
<proteinExistence type="inferred from homology"/>
<keyword evidence="6" id="KW-0145">Chemotaxis</keyword>
<dbReference type="Gene3D" id="3.40.1550.10">
    <property type="entry name" value="CheC-like"/>
    <property type="match status" value="1"/>
</dbReference>
<keyword evidence="12" id="KW-0282">Flagellum</keyword>
<evidence type="ECO:0000313" key="12">
    <source>
        <dbReference type="EMBL" id="ACV09652.1"/>
    </source>
</evidence>
<evidence type="ECO:0000256" key="8">
    <source>
        <dbReference type="ARBA" id="ARBA00023136"/>
    </source>
</evidence>
<dbReference type="Proteomes" id="UP000000628">
    <property type="component" value="Chromosome"/>
</dbReference>
<keyword evidence="5" id="KW-1003">Cell membrane</keyword>
<evidence type="ECO:0000256" key="6">
    <source>
        <dbReference type="ARBA" id="ARBA00022500"/>
    </source>
</evidence>
<gene>
    <name evidence="12" type="ordered locus">Jden_2014</name>
</gene>
<dbReference type="OrthoDB" id="5241113at2"/>
<sequence length="308" mass="34385">MTASDTSTARRHRKGPPERYDFRRPMTIAREHARIVEMACETFARQWATQLTSRLRVMASIELDKLEMVTYDEYIATLDPHTTLVLFTADETRSTALLQIPSNTTMLWLDYLLGGPGLERQENPRELTEIETALFRSLLDSSLADMRYAFSSITPMNPKIRGLQYNPQFVQAVPASEAVLVANYSLTVGDRVSAATMMFAADALLNPLKVGEGEADPSAAQREEQRVSFERLRLSMNDVPVDVGVRFNSITVRPRDIIDMAVGDVIELRHAASKPLRIVVEGRTIGHGVPGNNGKQLAVKVTDTHRES</sequence>
<evidence type="ECO:0000256" key="5">
    <source>
        <dbReference type="ARBA" id="ARBA00022475"/>
    </source>
</evidence>
<dbReference type="STRING" id="471856.Jden_2014"/>
<name>C7R0I8_JONDD</name>
<dbReference type="Pfam" id="PF01052">
    <property type="entry name" value="FliMN_C"/>
    <property type="match status" value="1"/>
</dbReference>
<dbReference type="InterPro" id="IPR001689">
    <property type="entry name" value="Flag_FliM"/>
</dbReference>
<keyword evidence="13" id="KW-1185">Reference proteome</keyword>
<dbReference type="PIRSF" id="PIRSF002888">
    <property type="entry name" value="FliM"/>
    <property type="match status" value="1"/>
</dbReference>
<keyword evidence="12" id="KW-0966">Cell projection</keyword>
<evidence type="ECO:0000256" key="2">
    <source>
        <dbReference type="ARBA" id="ARBA00004202"/>
    </source>
</evidence>
<dbReference type="InterPro" id="IPR001543">
    <property type="entry name" value="FliN-like_C"/>
</dbReference>
<dbReference type="GO" id="GO:0005886">
    <property type="term" value="C:plasma membrane"/>
    <property type="evidence" value="ECO:0007669"/>
    <property type="project" value="UniProtKB-SubCell"/>
</dbReference>
<accession>C7R0I8</accession>
<evidence type="ECO:0000256" key="10">
    <source>
        <dbReference type="SAM" id="MobiDB-lite"/>
    </source>
</evidence>
<dbReference type="GO" id="GO:0050918">
    <property type="term" value="P:positive chemotaxis"/>
    <property type="evidence" value="ECO:0007669"/>
    <property type="project" value="TreeGrafter"/>
</dbReference>
<evidence type="ECO:0000256" key="7">
    <source>
        <dbReference type="ARBA" id="ARBA00022779"/>
    </source>
</evidence>
<dbReference type="GO" id="GO:0009425">
    <property type="term" value="C:bacterial-type flagellum basal body"/>
    <property type="evidence" value="ECO:0007669"/>
    <property type="project" value="UniProtKB-SubCell"/>
</dbReference>
<organism evidence="12 13">
    <name type="scientific">Jonesia denitrificans (strain ATCC 14870 / DSM 20603 / BCRC 15368 / CIP 55.134 / JCM 11481 / NBRC 15587 / NCTC 10816 / Prevot 55134)</name>
    <name type="common">Listeria denitrificans</name>
    <dbReference type="NCBI Taxonomy" id="471856"/>
    <lineage>
        <taxon>Bacteria</taxon>
        <taxon>Bacillati</taxon>
        <taxon>Actinomycetota</taxon>
        <taxon>Actinomycetes</taxon>
        <taxon>Micrococcales</taxon>
        <taxon>Jonesiaceae</taxon>
        <taxon>Jonesia</taxon>
    </lineage>
</organism>
<dbReference type="AlphaFoldDB" id="C7R0I8"/>
<keyword evidence="12" id="KW-0969">Cilium</keyword>
<feature type="domain" description="Flagellar motor switch protein FliN-like C-terminal" evidence="11">
    <location>
        <begin position="236"/>
        <end position="304"/>
    </location>
</feature>
<dbReference type="RefSeq" id="WP_015772280.1">
    <property type="nucleotide sequence ID" value="NC_013174.1"/>
</dbReference>
<keyword evidence="7" id="KW-0283">Flagellar rotation</keyword>
<evidence type="ECO:0000256" key="9">
    <source>
        <dbReference type="ARBA" id="ARBA00023143"/>
    </source>
</evidence>
<keyword evidence="9" id="KW-0975">Bacterial flagellum</keyword>
<dbReference type="SUPFAM" id="SSF103039">
    <property type="entry name" value="CheC-like"/>
    <property type="match status" value="1"/>
</dbReference>
<dbReference type="InterPro" id="IPR036429">
    <property type="entry name" value="SpoA-like_sf"/>
</dbReference>
<dbReference type="EMBL" id="CP001706">
    <property type="protein sequence ID" value="ACV09652.1"/>
    <property type="molecule type" value="Genomic_DNA"/>
</dbReference>
<dbReference type="GO" id="GO:0071978">
    <property type="term" value="P:bacterial-type flagellum-dependent swarming motility"/>
    <property type="evidence" value="ECO:0007669"/>
    <property type="project" value="TreeGrafter"/>
</dbReference>
<protein>
    <recommendedName>
        <fullName evidence="4">Flagellar motor switch protein FliM</fullName>
    </recommendedName>
</protein>
<feature type="region of interest" description="Disordered" evidence="10">
    <location>
        <begin position="1"/>
        <end position="23"/>
    </location>
</feature>
<evidence type="ECO:0000259" key="11">
    <source>
        <dbReference type="Pfam" id="PF01052"/>
    </source>
</evidence>
<dbReference type="PANTHER" id="PTHR30034">
    <property type="entry name" value="FLAGELLAR MOTOR SWITCH PROTEIN FLIM"/>
    <property type="match status" value="1"/>
</dbReference>
<dbReference type="Pfam" id="PF02154">
    <property type="entry name" value="FliM"/>
    <property type="match status" value="1"/>
</dbReference>
<dbReference type="eggNOG" id="COG1868">
    <property type="taxonomic scope" value="Bacteria"/>
</dbReference>
<dbReference type="HOGENOM" id="CLU_052646_0_0_11"/>
<comment type="similarity">
    <text evidence="3">Belongs to the FliM family.</text>
</comment>
<evidence type="ECO:0000256" key="3">
    <source>
        <dbReference type="ARBA" id="ARBA00011049"/>
    </source>
</evidence>
<evidence type="ECO:0000313" key="13">
    <source>
        <dbReference type="Proteomes" id="UP000000628"/>
    </source>
</evidence>
<evidence type="ECO:0000256" key="1">
    <source>
        <dbReference type="ARBA" id="ARBA00004117"/>
    </source>
</evidence>
<dbReference type="Gene3D" id="2.30.330.10">
    <property type="entry name" value="SpoA-like"/>
    <property type="match status" value="1"/>
</dbReference>
<dbReference type="InterPro" id="IPR028976">
    <property type="entry name" value="CheC-like_sf"/>
</dbReference>